<dbReference type="GO" id="GO:0042802">
    <property type="term" value="F:identical protein binding"/>
    <property type="evidence" value="ECO:0007669"/>
    <property type="project" value="UniProtKB-ARBA"/>
</dbReference>
<dbReference type="EMBL" id="CP018047">
    <property type="protein sequence ID" value="AQU66122.1"/>
    <property type="molecule type" value="Genomic_DNA"/>
</dbReference>
<evidence type="ECO:0000256" key="5">
    <source>
        <dbReference type="ARBA" id="ARBA00023015"/>
    </source>
</evidence>
<evidence type="ECO:0000256" key="4">
    <source>
        <dbReference type="ARBA" id="ARBA00023012"/>
    </source>
</evidence>
<sequence length="240" mass="26422">MAPPAGGDPRGPVRVLVVDDEPQIVRALVINLKARKYEVDAAADGASALELAAARHPDVVVLDLGLPDMDGVEVIKGLRGWTRVPILVLSARQTSDEKVEALDAGADDYVTKPFGMDELLARLRAAVRRAEPVGSGDDGGVAMVETEGFTVDLVAKKVHREGRDVRLTPTEWHLLEVLVRNTGRLVSQKQLLQEVWGPSYGTETNYLRVYMAQLRRKLEADPSHPRHFVTEPGMGYRFDR</sequence>
<dbReference type="FunFam" id="3.40.50.2300:FF:000021">
    <property type="entry name" value="Two-component system response regulator KdpE"/>
    <property type="match status" value="1"/>
</dbReference>
<dbReference type="InterPro" id="IPR036388">
    <property type="entry name" value="WH-like_DNA-bd_sf"/>
</dbReference>
<feature type="domain" description="OmpR/PhoB-type" evidence="13">
    <location>
        <begin position="141"/>
        <end position="240"/>
    </location>
</feature>
<dbReference type="Pfam" id="PF00072">
    <property type="entry name" value="Response_reg"/>
    <property type="match status" value="1"/>
</dbReference>
<dbReference type="InterPro" id="IPR039420">
    <property type="entry name" value="WalR-like"/>
</dbReference>
<reference evidence="14 15" key="1">
    <citation type="submission" date="2016-11" db="EMBL/GenBank/DDBJ databases">
        <title>Complete genome sequence of Streptomyces niveus SCSIO 3406.</title>
        <authorList>
            <person name="Zhu Q."/>
            <person name="Cheng W."/>
            <person name="Song Y."/>
            <person name="Li Q."/>
            <person name="Ju J."/>
        </authorList>
    </citation>
    <scope>NUCLEOTIDE SEQUENCE [LARGE SCALE GENOMIC DNA]</scope>
    <source>
        <strain evidence="14 15">SCSIO 3406</strain>
    </source>
</reference>
<evidence type="ECO:0000256" key="7">
    <source>
        <dbReference type="ARBA" id="ARBA00023163"/>
    </source>
</evidence>
<comment type="subcellular location">
    <subcellularLocation>
        <location evidence="1">Cytoplasm</location>
    </subcellularLocation>
</comment>
<dbReference type="GO" id="GO:0000156">
    <property type="term" value="F:phosphorelay response regulator activity"/>
    <property type="evidence" value="ECO:0007669"/>
    <property type="project" value="TreeGrafter"/>
</dbReference>
<gene>
    <name evidence="14" type="ORF">BBN63_07520</name>
</gene>
<dbReference type="GO" id="GO:0045893">
    <property type="term" value="P:positive regulation of DNA-templated transcription"/>
    <property type="evidence" value="ECO:0007669"/>
    <property type="project" value="UniProtKB-ARBA"/>
</dbReference>
<comment type="function">
    <text evidence="8">Member of the two-component regulatory system KdpD/KdpE involved in the regulation of the kdp operon. Upon phosphorylation by KdpD, functions as a transcription regulator by direct binding to promoter regions of target genes to positively regulate their expression.</text>
</comment>
<dbReference type="Proteomes" id="UP000189677">
    <property type="component" value="Chromosome"/>
</dbReference>
<dbReference type="SUPFAM" id="SSF52172">
    <property type="entry name" value="CheY-like"/>
    <property type="match status" value="1"/>
</dbReference>
<feature type="domain" description="Response regulatory" evidence="12">
    <location>
        <begin position="14"/>
        <end position="127"/>
    </location>
</feature>
<evidence type="ECO:0000313" key="14">
    <source>
        <dbReference type="EMBL" id="AQU66122.1"/>
    </source>
</evidence>
<dbReference type="PANTHER" id="PTHR48111:SF50">
    <property type="entry name" value="KDP OPERON TRANSCRIPTIONAL REGULATORY PROTEIN KDPE"/>
    <property type="match status" value="1"/>
</dbReference>
<dbReference type="KEGG" id="snw:BBN63_07520"/>
<dbReference type="SMART" id="SM00448">
    <property type="entry name" value="REC"/>
    <property type="match status" value="1"/>
</dbReference>
<evidence type="ECO:0000259" key="12">
    <source>
        <dbReference type="PROSITE" id="PS50110"/>
    </source>
</evidence>
<dbReference type="Gene3D" id="1.10.10.10">
    <property type="entry name" value="Winged helix-like DNA-binding domain superfamily/Winged helix DNA-binding domain"/>
    <property type="match status" value="1"/>
</dbReference>
<dbReference type="GO" id="GO:0000987">
    <property type="term" value="F:cis-regulatory region sequence-specific DNA binding"/>
    <property type="evidence" value="ECO:0007669"/>
    <property type="project" value="UniProtKB-ARBA"/>
</dbReference>
<dbReference type="RefSeq" id="WP_078074649.1">
    <property type="nucleotide sequence ID" value="NZ_CP018047.1"/>
</dbReference>
<evidence type="ECO:0000256" key="10">
    <source>
        <dbReference type="PROSITE-ProRule" id="PRU00169"/>
    </source>
</evidence>
<dbReference type="GO" id="GO:0032993">
    <property type="term" value="C:protein-DNA complex"/>
    <property type="evidence" value="ECO:0007669"/>
    <property type="project" value="TreeGrafter"/>
</dbReference>
<dbReference type="GO" id="GO:0005829">
    <property type="term" value="C:cytosol"/>
    <property type="evidence" value="ECO:0007669"/>
    <property type="project" value="TreeGrafter"/>
</dbReference>
<name>A0A1U9QPC7_STRNV</name>
<dbReference type="CDD" id="cd17620">
    <property type="entry name" value="REC_OmpR_KdpE-like"/>
    <property type="match status" value="1"/>
</dbReference>
<evidence type="ECO:0000256" key="3">
    <source>
        <dbReference type="ARBA" id="ARBA00022553"/>
    </source>
</evidence>
<dbReference type="OrthoDB" id="9802426at2"/>
<dbReference type="InterPro" id="IPR001789">
    <property type="entry name" value="Sig_transdc_resp-reg_receiver"/>
</dbReference>
<keyword evidence="5" id="KW-0805">Transcription regulation</keyword>
<accession>A0A1U9QPC7</accession>
<dbReference type="PANTHER" id="PTHR48111">
    <property type="entry name" value="REGULATOR OF RPOS"/>
    <property type="match status" value="1"/>
</dbReference>
<dbReference type="Pfam" id="PF00486">
    <property type="entry name" value="Trans_reg_C"/>
    <property type="match status" value="1"/>
</dbReference>
<dbReference type="FunFam" id="1.10.10.10:FF:000210">
    <property type="entry name" value="Winged-helix transcriptional response regulator KdpE"/>
    <property type="match status" value="1"/>
</dbReference>
<evidence type="ECO:0000256" key="6">
    <source>
        <dbReference type="ARBA" id="ARBA00023125"/>
    </source>
</evidence>
<evidence type="ECO:0000313" key="15">
    <source>
        <dbReference type="Proteomes" id="UP000189677"/>
    </source>
</evidence>
<dbReference type="CDD" id="cd00383">
    <property type="entry name" value="trans_reg_C"/>
    <property type="match status" value="1"/>
</dbReference>
<evidence type="ECO:0000256" key="1">
    <source>
        <dbReference type="ARBA" id="ARBA00004496"/>
    </source>
</evidence>
<keyword evidence="3 10" id="KW-0597">Phosphoprotein</keyword>
<dbReference type="InterPro" id="IPR001867">
    <property type="entry name" value="OmpR/PhoB-type_DNA-bd"/>
</dbReference>
<evidence type="ECO:0000259" key="13">
    <source>
        <dbReference type="PROSITE" id="PS51755"/>
    </source>
</evidence>
<keyword evidence="6 11" id="KW-0238">DNA-binding</keyword>
<proteinExistence type="predicted"/>
<evidence type="ECO:0000256" key="8">
    <source>
        <dbReference type="ARBA" id="ARBA00057085"/>
    </source>
</evidence>
<dbReference type="Gene3D" id="3.40.50.2300">
    <property type="match status" value="1"/>
</dbReference>
<evidence type="ECO:0000256" key="2">
    <source>
        <dbReference type="ARBA" id="ARBA00022490"/>
    </source>
</evidence>
<dbReference type="AlphaFoldDB" id="A0A1U9QPC7"/>
<evidence type="ECO:0000256" key="11">
    <source>
        <dbReference type="PROSITE-ProRule" id="PRU01091"/>
    </source>
</evidence>
<feature type="modified residue" description="4-aspartylphosphate" evidence="10">
    <location>
        <position position="63"/>
    </location>
</feature>
<feature type="DNA-binding region" description="OmpR/PhoB-type" evidence="11">
    <location>
        <begin position="141"/>
        <end position="240"/>
    </location>
</feature>
<dbReference type="PROSITE" id="PS50110">
    <property type="entry name" value="RESPONSE_REGULATORY"/>
    <property type="match status" value="1"/>
</dbReference>
<dbReference type="InterPro" id="IPR011006">
    <property type="entry name" value="CheY-like_superfamily"/>
</dbReference>
<dbReference type="Gene3D" id="6.10.250.690">
    <property type="match status" value="1"/>
</dbReference>
<keyword evidence="2" id="KW-0963">Cytoplasm</keyword>
<dbReference type="PROSITE" id="PS51755">
    <property type="entry name" value="OMPR_PHOB"/>
    <property type="match status" value="1"/>
</dbReference>
<keyword evidence="15" id="KW-1185">Reference proteome</keyword>
<evidence type="ECO:0000256" key="9">
    <source>
        <dbReference type="ARBA" id="ARBA00074083"/>
    </source>
</evidence>
<protein>
    <recommendedName>
        <fullName evidence="9">Transcriptional regulatory protein KdpE</fullName>
    </recommendedName>
</protein>
<dbReference type="SMART" id="SM00862">
    <property type="entry name" value="Trans_reg_C"/>
    <property type="match status" value="1"/>
</dbReference>
<keyword evidence="7" id="KW-0804">Transcription</keyword>
<organism evidence="14 15">
    <name type="scientific">Streptomyces niveus</name>
    <name type="common">Streptomyces spheroides</name>
    <dbReference type="NCBI Taxonomy" id="193462"/>
    <lineage>
        <taxon>Bacteria</taxon>
        <taxon>Bacillati</taxon>
        <taxon>Actinomycetota</taxon>
        <taxon>Actinomycetes</taxon>
        <taxon>Kitasatosporales</taxon>
        <taxon>Streptomycetaceae</taxon>
        <taxon>Streptomyces</taxon>
    </lineage>
</organism>
<keyword evidence="4" id="KW-0902">Two-component regulatory system</keyword>